<feature type="transmembrane region" description="Helical" evidence="8">
    <location>
        <begin position="349"/>
        <end position="370"/>
    </location>
</feature>
<proteinExistence type="inferred from homology"/>
<comment type="similarity">
    <text evidence="2 8">Belongs to the major facilitator superfamily. Bcr/CmlA family.</text>
</comment>
<reference evidence="11" key="1">
    <citation type="submission" date="2017-09" db="EMBL/GenBank/DDBJ databases">
        <authorList>
            <person name="Varghese N."/>
            <person name="Submissions S."/>
        </authorList>
    </citation>
    <scope>NUCLEOTIDE SEQUENCE [LARGE SCALE GENOMIC DNA]</scope>
    <source>
        <strain evidence="11">USBA 140</strain>
    </source>
</reference>
<keyword evidence="5 8" id="KW-0812">Transmembrane</keyword>
<keyword evidence="11" id="KW-1185">Reference proteome</keyword>
<feature type="transmembrane region" description="Helical" evidence="8">
    <location>
        <begin position="174"/>
        <end position="194"/>
    </location>
</feature>
<keyword evidence="8" id="KW-0997">Cell inner membrane</keyword>
<feature type="transmembrane region" description="Helical" evidence="8">
    <location>
        <begin position="20"/>
        <end position="45"/>
    </location>
</feature>
<feature type="transmembrane region" description="Helical" evidence="8">
    <location>
        <begin position="382"/>
        <end position="400"/>
    </location>
</feature>
<dbReference type="InterPro" id="IPR050189">
    <property type="entry name" value="MFS_Efflux_Transporters"/>
</dbReference>
<feature type="transmembrane region" description="Helical" evidence="8">
    <location>
        <begin position="144"/>
        <end position="168"/>
    </location>
</feature>
<gene>
    <name evidence="10" type="ORF">SAMN05421508_11353</name>
</gene>
<evidence type="ECO:0000256" key="1">
    <source>
        <dbReference type="ARBA" id="ARBA00004651"/>
    </source>
</evidence>
<feature type="transmembrane region" description="Helical" evidence="8">
    <location>
        <begin position="86"/>
        <end position="105"/>
    </location>
</feature>
<feature type="domain" description="Major facilitator superfamily (MFS) profile" evidence="9">
    <location>
        <begin position="19"/>
        <end position="405"/>
    </location>
</feature>
<dbReference type="PANTHER" id="PTHR43124">
    <property type="entry name" value="PURINE EFFLUX PUMP PBUE"/>
    <property type="match status" value="1"/>
</dbReference>
<dbReference type="Pfam" id="PF07690">
    <property type="entry name" value="MFS_1"/>
    <property type="match status" value="1"/>
</dbReference>
<evidence type="ECO:0000256" key="6">
    <source>
        <dbReference type="ARBA" id="ARBA00022989"/>
    </source>
</evidence>
<feature type="transmembrane region" description="Helical" evidence="8">
    <location>
        <begin position="316"/>
        <end position="337"/>
    </location>
</feature>
<feature type="transmembrane region" description="Helical" evidence="8">
    <location>
        <begin position="224"/>
        <end position="242"/>
    </location>
</feature>
<evidence type="ECO:0000259" key="9">
    <source>
        <dbReference type="PROSITE" id="PS50850"/>
    </source>
</evidence>
<feature type="transmembrane region" description="Helical" evidence="8">
    <location>
        <begin position="111"/>
        <end position="132"/>
    </location>
</feature>
<dbReference type="GO" id="GO:1990961">
    <property type="term" value="P:xenobiotic detoxification by transmembrane export across the plasma membrane"/>
    <property type="evidence" value="ECO:0007669"/>
    <property type="project" value="InterPro"/>
</dbReference>
<evidence type="ECO:0000313" key="10">
    <source>
        <dbReference type="EMBL" id="SOE00592.1"/>
    </source>
</evidence>
<feature type="transmembrane region" description="Helical" evidence="8">
    <location>
        <begin position="57"/>
        <end position="74"/>
    </location>
</feature>
<dbReference type="OrthoDB" id="9800416at2"/>
<dbReference type="GO" id="GO:0042910">
    <property type="term" value="F:xenobiotic transmembrane transporter activity"/>
    <property type="evidence" value="ECO:0007669"/>
    <property type="project" value="InterPro"/>
</dbReference>
<dbReference type="InterPro" id="IPR036259">
    <property type="entry name" value="MFS_trans_sf"/>
</dbReference>
<keyword evidence="3 8" id="KW-0813">Transport</keyword>
<name>A0A286GYN4_9PROT</name>
<comment type="subcellular location">
    <subcellularLocation>
        <location evidence="8">Cell inner membrane</location>
        <topology evidence="8">Multi-pass membrane protein</topology>
    </subcellularLocation>
    <subcellularLocation>
        <location evidence="1">Cell membrane</location>
        <topology evidence="1">Multi-pass membrane protein</topology>
    </subcellularLocation>
</comment>
<feature type="transmembrane region" description="Helical" evidence="8">
    <location>
        <begin position="262"/>
        <end position="281"/>
    </location>
</feature>
<organism evidence="10 11">
    <name type="scientific">Caenispirillum bisanense</name>
    <dbReference type="NCBI Taxonomy" id="414052"/>
    <lineage>
        <taxon>Bacteria</taxon>
        <taxon>Pseudomonadati</taxon>
        <taxon>Pseudomonadota</taxon>
        <taxon>Alphaproteobacteria</taxon>
        <taxon>Rhodospirillales</taxon>
        <taxon>Novispirillaceae</taxon>
        <taxon>Caenispirillum</taxon>
    </lineage>
</organism>
<keyword evidence="4" id="KW-1003">Cell membrane</keyword>
<sequence>MARSTSDTARAEDMAFGEFVAIVALMMALTALSIDIMLVALPDIAASYALSDPNDRQLVITAYLLGFAAGQPVCGPLSDRFGRKPVLAAGILVFGVGSLGALAAPDFGWLLWARALMGLGAAAPRIMAISIVRDRFAGRGMARVMSFVMMIFIIIPIIAPSLGALILLGGDWHWIFAALFAVGLLLLAWTGIRLPETLPPAKRRPLSLGSVGEAARTVVTTRQTVGYTVAMGFMFGALMTYIGSAQQVFMDAYDVSAEVFPLLFALVASVMALASLTNARLVERIGMRRVSHAALLGFVAAGAVLAAFGFPGHPPLAVLVAFLMVTFFCFGLIAPNFNALAMEPLGHIAGMGSSLTGFYGTAGGAVFGWLAGQAYDGTVQPLTMGFAAFGVLALVCVLVTERGRLFGGHH</sequence>
<evidence type="ECO:0000256" key="8">
    <source>
        <dbReference type="RuleBase" id="RU365088"/>
    </source>
</evidence>
<dbReference type="PANTHER" id="PTHR43124:SF3">
    <property type="entry name" value="CHLORAMPHENICOL EFFLUX PUMP RV0191"/>
    <property type="match status" value="1"/>
</dbReference>
<dbReference type="InterPro" id="IPR011701">
    <property type="entry name" value="MFS"/>
</dbReference>
<dbReference type="AlphaFoldDB" id="A0A286GYN4"/>
<evidence type="ECO:0000256" key="5">
    <source>
        <dbReference type="ARBA" id="ARBA00022692"/>
    </source>
</evidence>
<evidence type="ECO:0000256" key="3">
    <source>
        <dbReference type="ARBA" id="ARBA00022448"/>
    </source>
</evidence>
<dbReference type="CDD" id="cd17320">
    <property type="entry name" value="MFS_MdfA_MDR_like"/>
    <property type="match status" value="1"/>
</dbReference>
<evidence type="ECO:0000256" key="4">
    <source>
        <dbReference type="ARBA" id="ARBA00022475"/>
    </source>
</evidence>
<dbReference type="RefSeq" id="WP_097281284.1">
    <property type="nucleotide sequence ID" value="NZ_OCNJ01000013.1"/>
</dbReference>
<dbReference type="InterPro" id="IPR020846">
    <property type="entry name" value="MFS_dom"/>
</dbReference>
<dbReference type="GO" id="GO:0005886">
    <property type="term" value="C:plasma membrane"/>
    <property type="evidence" value="ECO:0007669"/>
    <property type="project" value="UniProtKB-SubCell"/>
</dbReference>
<dbReference type="PROSITE" id="PS50850">
    <property type="entry name" value="MFS"/>
    <property type="match status" value="1"/>
</dbReference>
<evidence type="ECO:0000313" key="11">
    <source>
        <dbReference type="Proteomes" id="UP000219621"/>
    </source>
</evidence>
<keyword evidence="7 8" id="KW-0472">Membrane</keyword>
<dbReference type="EMBL" id="OCNJ01000013">
    <property type="protein sequence ID" value="SOE00592.1"/>
    <property type="molecule type" value="Genomic_DNA"/>
</dbReference>
<protein>
    <recommendedName>
        <fullName evidence="8">Bcr/CflA family efflux transporter</fullName>
    </recommendedName>
</protein>
<accession>A0A286GYN4</accession>
<feature type="transmembrane region" description="Helical" evidence="8">
    <location>
        <begin position="293"/>
        <end position="310"/>
    </location>
</feature>
<dbReference type="Gene3D" id="1.20.1720.10">
    <property type="entry name" value="Multidrug resistance protein D"/>
    <property type="match status" value="1"/>
</dbReference>
<dbReference type="SUPFAM" id="SSF103473">
    <property type="entry name" value="MFS general substrate transporter"/>
    <property type="match status" value="1"/>
</dbReference>
<dbReference type="NCBIfam" id="TIGR00710">
    <property type="entry name" value="efflux_Bcr_CflA"/>
    <property type="match status" value="1"/>
</dbReference>
<dbReference type="Proteomes" id="UP000219621">
    <property type="component" value="Unassembled WGS sequence"/>
</dbReference>
<dbReference type="InterPro" id="IPR004812">
    <property type="entry name" value="Efflux_drug-R_Bcr/CmlA"/>
</dbReference>
<evidence type="ECO:0000256" key="7">
    <source>
        <dbReference type="ARBA" id="ARBA00023136"/>
    </source>
</evidence>
<evidence type="ECO:0000256" key="2">
    <source>
        <dbReference type="ARBA" id="ARBA00006236"/>
    </source>
</evidence>
<keyword evidence="6 8" id="KW-1133">Transmembrane helix</keyword>